<reference evidence="3" key="1">
    <citation type="journal article" date="2019" name="Int. J. Syst. Evol. Microbiol.">
        <title>The Global Catalogue of Microorganisms (GCM) 10K type strain sequencing project: providing services to taxonomists for standard genome sequencing and annotation.</title>
        <authorList>
            <consortium name="The Broad Institute Genomics Platform"/>
            <consortium name="The Broad Institute Genome Sequencing Center for Infectious Disease"/>
            <person name="Wu L."/>
            <person name="Ma J."/>
        </authorList>
    </citation>
    <scope>NUCLEOTIDE SEQUENCE [LARGE SCALE GENOMIC DNA]</scope>
    <source>
        <strain evidence="3">CCUG 38813</strain>
    </source>
</reference>
<feature type="domain" description="Galactose oxidase-like Early set" evidence="1">
    <location>
        <begin position="675"/>
        <end position="777"/>
    </location>
</feature>
<organism evidence="2 3">
    <name type="scientific">Massilia jejuensis</name>
    <dbReference type="NCBI Taxonomy" id="648894"/>
    <lineage>
        <taxon>Bacteria</taxon>
        <taxon>Pseudomonadati</taxon>
        <taxon>Pseudomonadota</taxon>
        <taxon>Betaproteobacteria</taxon>
        <taxon>Burkholderiales</taxon>
        <taxon>Oxalobacteraceae</taxon>
        <taxon>Telluria group</taxon>
        <taxon>Massilia</taxon>
    </lineage>
</organism>
<dbReference type="InterPro" id="IPR011043">
    <property type="entry name" value="Gal_Oxase/kelch_b-propeller"/>
</dbReference>
<dbReference type="Gene3D" id="2.130.10.80">
    <property type="entry name" value="Galactose oxidase/kelch, beta-propeller"/>
    <property type="match status" value="2"/>
</dbReference>
<dbReference type="Pfam" id="PF09118">
    <property type="entry name" value="GO-like_E_set"/>
    <property type="match status" value="1"/>
</dbReference>
<dbReference type="CDD" id="cd02851">
    <property type="entry name" value="E_set_GO_C"/>
    <property type="match status" value="1"/>
</dbReference>
<dbReference type="PANTHER" id="PTHR32208">
    <property type="entry name" value="SECRETED PROTEIN-RELATED"/>
    <property type="match status" value="1"/>
</dbReference>
<evidence type="ECO:0000313" key="2">
    <source>
        <dbReference type="EMBL" id="MFC5513900.1"/>
    </source>
</evidence>
<dbReference type="SUPFAM" id="SSF50965">
    <property type="entry name" value="Galactose oxidase, central domain"/>
    <property type="match status" value="1"/>
</dbReference>
<dbReference type="InterPro" id="IPR014756">
    <property type="entry name" value="Ig_E-set"/>
</dbReference>
<dbReference type="Gene3D" id="2.60.40.10">
    <property type="entry name" value="Immunoglobulins"/>
    <property type="match status" value="1"/>
</dbReference>
<gene>
    <name evidence="2" type="ORF">ACFPOU_22620</name>
</gene>
<evidence type="ECO:0000313" key="3">
    <source>
        <dbReference type="Proteomes" id="UP001596031"/>
    </source>
</evidence>
<comment type="caution">
    <text evidence="2">The sequence shown here is derived from an EMBL/GenBank/DDBJ whole genome shotgun (WGS) entry which is preliminary data.</text>
</comment>
<protein>
    <submittedName>
        <fullName evidence="2">Galactose oxidase early set domain-containing protein</fullName>
    </submittedName>
</protein>
<dbReference type="SUPFAM" id="SSF81296">
    <property type="entry name" value="E set domains"/>
    <property type="match status" value="1"/>
</dbReference>
<accession>A0ABW0PN41</accession>
<dbReference type="InterPro" id="IPR037293">
    <property type="entry name" value="Gal_Oxidase_central_sf"/>
</dbReference>
<dbReference type="EMBL" id="JBHSMS010000080">
    <property type="protein sequence ID" value="MFC5513900.1"/>
    <property type="molecule type" value="Genomic_DNA"/>
</dbReference>
<dbReference type="PANTHER" id="PTHR32208:SF21">
    <property type="entry name" value="LOW QUALITY PROTEIN: ALDEHYDE OXIDASE GLOX-LIKE"/>
    <property type="match status" value="1"/>
</dbReference>
<dbReference type="RefSeq" id="WP_379726969.1">
    <property type="nucleotide sequence ID" value="NZ_JBHSMS010000080.1"/>
</dbReference>
<name>A0ABW0PN41_9BURK</name>
<proteinExistence type="predicted"/>
<sequence length="786" mass="86363">MFVPIWVVAHDDPVIREVFVDPGEVCFNPAYCGKVGPLIPTHVTATHSAFTWKYGADTPKVLSFFRFPDMQANDVVLTERLARLIHEAVPPFTQRAFNDPSNNFNAAYNRGFIRVMYGDYNIVQGLSQSVPTRIRANQNIELSQLWNWGHGDAFAVLGSGKIAVANLTEADFARNAPAFSAAGYSRGLRYNLYCTGHSALEDGRIVYAGGHDMNSNNGLYKINVWNPETEDWAPRAQSCQRAVWETKTPEEWESWALNPVNAGQYAPGCPDPHTTLANYPFGPTVTQPADRSDMRYARWYPTAVTLPNNRVLVFNGTDSREDMRETPGTVIDATTGDLRLPTYASSDRELKASTINQAVPEIYDPATDRTVALENARMLHPFYSHAFPVHTGPGPNDWKLFVTNGEAPSSVCQRAEAGELGSFRCDPTPERWGKGVHPAQKYEMSGRPLSGKSWFLDVNGALDDPGRNVPGEKFYTYVDTAKNEAGTEVSTAPYFPTVQIKVLGTNGRLSSHKVVSFGAMDRGGTIYGTVNMIELMSAKPRWIAQEPLYQPARFAHAVVLPDGTVFVSDGKAPGATYEQRNSLYFQIFDPATSRFKRPPASTDQRLAKTTVPRGIHANVIIGPDARPVIMGHDRPDLVLPGDIAWPSGDPDLGVPNAQVYDPPYLFKNDRTPAVRPTLAAVPKSIRYQQSFSVEVNSAAGIKSVSMIRTGATTHSLTPDWDYVKLPFVVNAAQKSEGAGAAKLTILPPSFPAQAIAGDWMLFVVDKNGVPSVGRHVRLKRQPALPL</sequence>
<dbReference type="InterPro" id="IPR013783">
    <property type="entry name" value="Ig-like_fold"/>
</dbReference>
<dbReference type="InterPro" id="IPR015202">
    <property type="entry name" value="GO-like_E_set"/>
</dbReference>
<dbReference type="Proteomes" id="UP001596031">
    <property type="component" value="Unassembled WGS sequence"/>
</dbReference>
<keyword evidence="3" id="KW-1185">Reference proteome</keyword>
<evidence type="ECO:0000259" key="1">
    <source>
        <dbReference type="Pfam" id="PF09118"/>
    </source>
</evidence>